<evidence type="ECO:0000256" key="18">
    <source>
        <dbReference type="SAM" id="MobiDB-lite"/>
    </source>
</evidence>
<name>A0A6A1ULT6_9ROSI</name>
<dbReference type="InterPro" id="IPR002902">
    <property type="entry name" value="GNK2"/>
</dbReference>
<keyword evidence="15" id="KW-0325">Glycoprotein</keyword>
<dbReference type="InterPro" id="IPR011009">
    <property type="entry name" value="Kinase-like_dom_sf"/>
</dbReference>
<evidence type="ECO:0000256" key="1">
    <source>
        <dbReference type="ARBA" id="ARBA00004167"/>
    </source>
</evidence>
<dbReference type="FunFam" id="1.10.510.10:FF:001697">
    <property type="entry name" value="Uncharacterized protein"/>
    <property type="match status" value="1"/>
</dbReference>
<dbReference type="PROSITE" id="PS51473">
    <property type="entry name" value="GNK2"/>
    <property type="match status" value="1"/>
</dbReference>
<dbReference type="GO" id="GO:0004674">
    <property type="term" value="F:protein serine/threonine kinase activity"/>
    <property type="evidence" value="ECO:0007669"/>
    <property type="project" value="UniProtKB-KW"/>
</dbReference>
<keyword evidence="13" id="KW-1015">Disulfide bond</keyword>
<keyword evidence="6" id="KW-0732">Signal</keyword>
<evidence type="ECO:0000256" key="3">
    <source>
        <dbReference type="ARBA" id="ARBA00022527"/>
    </source>
</evidence>
<dbReference type="AlphaFoldDB" id="A0A6A1ULT6"/>
<keyword evidence="14 22" id="KW-0675">Receptor</keyword>
<dbReference type="Pfam" id="PF01657">
    <property type="entry name" value="Stress-antifung"/>
    <property type="match status" value="1"/>
</dbReference>
<keyword evidence="9 22" id="KW-0418">Kinase</keyword>
<keyword evidence="12 19" id="KW-0472">Membrane</keyword>
<dbReference type="CDD" id="cd23509">
    <property type="entry name" value="Gnk2-like"/>
    <property type="match status" value="1"/>
</dbReference>
<keyword evidence="7" id="KW-0677">Repeat</keyword>
<feature type="domain" description="Protein kinase" evidence="20">
    <location>
        <begin position="253"/>
        <end position="509"/>
    </location>
</feature>
<dbReference type="PANTHER" id="PTHR27002">
    <property type="entry name" value="RECEPTOR-LIKE SERINE/THREONINE-PROTEIN KINASE SD1-8"/>
    <property type="match status" value="1"/>
</dbReference>
<comment type="subcellular location">
    <subcellularLocation>
        <location evidence="1">Membrane</location>
        <topology evidence="1">Single-pass membrane protein</topology>
    </subcellularLocation>
</comment>
<dbReference type="PANTHER" id="PTHR27002:SF804">
    <property type="entry name" value="OS02G0710500 PROTEIN"/>
    <property type="match status" value="1"/>
</dbReference>
<feature type="region of interest" description="Disordered" evidence="18">
    <location>
        <begin position="143"/>
        <end position="167"/>
    </location>
</feature>
<dbReference type="FunFam" id="3.30.200.20:FF:000195">
    <property type="entry name" value="G-type lectin S-receptor-like serine/threonine-protein kinase"/>
    <property type="match status" value="1"/>
</dbReference>
<dbReference type="InterPro" id="IPR000719">
    <property type="entry name" value="Prot_kinase_dom"/>
</dbReference>
<dbReference type="PROSITE" id="PS00108">
    <property type="entry name" value="PROTEIN_KINASE_ST"/>
    <property type="match status" value="1"/>
</dbReference>
<dbReference type="InterPro" id="IPR008271">
    <property type="entry name" value="Ser/Thr_kinase_AS"/>
</dbReference>
<keyword evidence="4" id="KW-0808">Transferase</keyword>
<evidence type="ECO:0000256" key="7">
    <source>
        <dbReference type="ARBA" id="ARBA00022737"/>
    </source>
</evidence>
<dbReference type="PROSITE" id="PS50011">
    <property type="entry name" value="PROTEIN_KINASE_DOM"/>
    <property type="match status" value="1"/>
</dbReference>
<evidence type="ECO:0000256" key="15">
    <source>
        <dbReference type="ARBA" id="ARBA00023180"/>
    </source>
</evidence>
<evidence type="ECO:0000256" key="6">
    <source>
        <dbReference type="ARBA" id="ARBA00022729"/>
    </source>
</evidence>
<evidence type="ECO:0000256" key="17">
    <source>
        <dbReference type="ARBA" id="ARBA00048679"/>
    </source>
</evidence>
<dbReference type="SUPFAM" id="SSF56112">
    <property type="entry name" value="Protein kinase-like (PK-like)"/>
    <property type="match status" value="1"/>
</dbReference>
<keyword evidence="10" id="KW-0067">ATP-binding</keyword>
<dbReference type="Proteomes" id="UP000516437">
    <property type="component" value="Unassembled WGS sequence"/>
</dbReference>
<keyword evidence="5 19" id="KW-0812">Transmembrane</keyword>
<evidence type="ECO:0000256" key="14">
    <source>
        <dbReference type="ARBA" id="ARBA00023170"/>
    </source>
</evidence>
<comment type="caution">
    <text evidence="22">The sequence shown here is derived from an EMBL/GenBank/DDBJ whole genome shotgun (WGS) entry which is preliminary data.</text>
</comment>
<protein>
    <recommendedName>
        <fullName evidence="2">non-specific serine/threonine protein kinase</fullName>
        <ecNumber evidence="2">2.7.11.1</ecNumber>
    </recommendedName>
</protein>
<feature type="transmembrane region" description="Helical" evidence="19">
    <location>
        <begin position="172"/>
        <end position="193"/>
    </location>
</feature>
<sequence>MTNRCPSNRSAIIWYDQCMLRYANSDFFGVEQALPGVFMWNVNNRTVSPNEPNYGAMSLIDGLIEQALASPMLFKSGTRPAAVGSETRYGLVQCSRDIDITSCSNCFSQLKETVNQCCQEKNGWRVLGPSCNIRYENYSFVGQPPAPEPSQPVPAAPQPQPATKGGNNTKKIAIITVSTIAVVAALLGFWFYLSFGKRKRREGETSEVILLESMEDRSAIHFMDRSMHARGPDSSGEVHYFNLNTMKIATNNFSDMNKLGQGGFGPVYKGKLVDGKEVAVKRLSTKSKQGLEEFKNEVMFIVKLQHRNLVRLLGCCLEGDPKKCRELDWAKRTNIVNGIARGILYLHEDSRLKIIHRDLKASNVLLDDDMNPKISDFGTARYFGATQIEANTNRVVGTYGYMAPEYALEGLFSIKSDVYSFGVLVLEIVSGKKNTGFYHPDRAESLIPHVWQLWNEGKAMELIDQTLAGSYPESEALRLIHIALLCVQEDPSDRPTMSLVVIMLGSQLINLPQPLAPPFSTGRYVTSDQSTSTGARTGFATSDQSSTGASQ</sequence>
<evidence type="ECO:0000259" key="20">
    <source>
        <dbReference type="PROSITE" id="PS50011"/>
    </source>
</evidence>
<evidence type="ECO:0000313" key="23">
    <source>
        <dbReference type="Proteomes" id="UP000516437"/>
    </source>
</evidence>
<feature type="compositionally biased region" description="Polar residues" evidence="18">
    <location>
        <begin position="523"/>
        <end position="551"/>
    </location>
</feature>
<evidence type="ECO:0000256" key="10">
    <source>
        <dbReference type="ARBA" id="ARBA00022840"/>
    </source>
</evidence>
<evidence type="ECO:0000256" key="16">
    <source>
        <dbReference type="ARBA" id="ARBA00047899"/>
    </source>
</evidence>
<dbReference type="Gene3D" id="3.30.430.20">
    <property type="entry name" value="Gnk2 domain, C-X8-C-X2-C motif"/>
    <property type="match status" value="1"/>
</dbReference>
<evidence type="ECO:0000313" key="22">
    <source>
        <dbReference type="EMBL" id="KAB1201239.1"/>
    </source>
</evidence>
<evidence type="ECO:0000256" key="5">
    <source>
        <dbReference type="ARBA" id="ARBA00022692"/>
    </source>
</evidence>
<proteinExistence type="predicted"/>
<comment type="catalytic activity">
    <reaction evidence="16">
        <text>L-threonyl-[protein] + ATP = O-phospho-L-threonyl-[protein] + ADP + H(+)</text>
        <dbReference type="Rhea" id="RHEA:46608"/>
        <dbReference type="Rhea" id="RHEA-COMP:11060"/>
        <dbReference type="Rhea" id="RHEA-COMP:11605"/>
        <dbReference type="ChEBI" id="CHEBI:15378"/>
        <dbReference type="ChEBI" id="CHEBI:30013"/>
        <dbReference type="ChEBI" id="CHEBI:30616"/>
        <dbReference type="ChEBI" id="CHEBI:61977"/>
        <dbReference type="ChEBI" id="CHEBI:456216"/>
        <dbReference type="EC" id="2.7.11.1"/>
    </reaction>
</comment>
<dbReference type="Gene3D" id="3.30.200.20">
    <property type="entry name" value="Phosphorylase Kinase, domain 1"/>
    <property type="match status" value="1"/>
</dbReference>
<dbReference type="Gene3D" id="1.10.510.10">
    <property type="entry name" value="Transferase(Phosphotransferase) domain 1"/>
    <property type="match status" value="1"/>
</dbReference>
<evidence type="ECO:0000259" key="21">
    <source>
        <dbReference type="PROSITE" id="PS51473"/>
    </source>
</evidence>
<dbReference type="EMBL" id="RXIC02000086">
    <property type="protein sequence ID" value="KAB1201239.1"/>
    <property type="molecule type" value="Genomic_DNA"/>
</dbReference>
<dbReference type="GO" id="GO:0005524">
    <property type="term" value="F:ATP binding"/>
    <property type="evidence" value="ECO:0007669"/>
    <property type="project" value="UniProtKB-KW"/>
</dbReference>
<evidence type="ECO:0000256" key="2">
    <source>
        <dbReference type="ARBA" id="ARBA00012513"/>
    </source>
</evidence>
<keyword evidence="23" id="KW-1185">Reference proteome</keyword>
<keyword evidence="11 19" id="KW-1133">Transmembrane helix</keyword>
<organism evidence="22 23">
    <name type="scientific">Morella rubra</name>
    <name type="common">Chinese bayberry</name>
    <dbReference type="NCBI Taxonomy" id="262757"/>
    <lineage>
        <taxon>Eukaryota</taxon>
        <taxon>Viridiplantae</taxon>
        <taxon>Streptophyta</taxon>
        <taxon>Embryophyta</taxon>
        <taxon>Tracheophyta</taxon>
        <taxon>Spermatophyta</taxon>
        <taxon>Magnoliopsida</taxon>
        <taxon>eudicotyledons</taxon>
        <taxon>Gunneridae</taxon>
        <taxon>Pentapetalae</taxon>
        <taxon>rosids</taxon>
        <taxon>fabids</taxon>
        <taxon>Fagales</taxon>
        <taxon>Myricaceae</taxon>
        <taxon>Morella</taxon>
    </lineage>
</organism>
<keyword evidence="3" id="KW-0723">Serine/threonine-protein kinase</keyword>
<evidence type="ECO:0000256" key="13">
    <source>
        <dbReference type="ARBA" id="ARBA00023157"/>
    </source>
</evidence>
<evidence type="ECO:0000256" key="11">
    <source>
        <dbReference type="ARBA" id="ARBA00022989"/>
    </source>
</evidence>
<keyword evidence="8" id="KW-0547">Nucleotide-binding</keyword>
<reference evidence="22 23" key="1">
    <citation type="journal article" date="2019" name="Plant Biotechnol. J.">
        <title>The red bayberry genome and genetic basis of sex determination.</title>
        <authorList>
            <person name="Jia H.M."/>
            <person name="Jia H.J."/>
            <person name="Cai Q.L."/>
            <person name="Wang Y."/>
            <person name="Zhao H.B."/>
            <person name="Yang W.F."/>
            <person name="Wang G.Y."/>
            <person name="Li Y.H."/>
            <person name="Zhan D.L."/>
            <person name="Shen Y.T."/>
            <person name="Niu Q.F."/>
            <person name="Chang L."/>
            <person name="Qiu J."/>
            <person name="Zhao L."/>
            <person name="Xie H.B."/>
            <person name="Fu W.Y."/>
            <person name="Jin J."/>
            <person name="Li X.W."/>
            <person name="Jiao Y."/>
            <person name="Zhou C.C."/>
            <person name="Tu T."/>
            <person name="Chai C.Y."/>
            <person name="Gao J.L."/>
            <person name="Fan L.J."/>
            <person name="van de Weg E."/>
            <person name="Wang J.Y."/>
            <person name="Gao Z.S."/>
        </authorList>
    </citation>
    <scope>NUCLEOTIDE SEQUENCE [LARGE SCALE GENOMIC DNA]</scope>
    <source>
        <tissue evidence="22">Leaves</tissue>
    </source>
</reference>
<dbReference type="SMART" id="SM00220">
    <property type="entry name" value="S_TKc"/>
    <property type="match status" value="1"/>
</dbReference>
<evidence type="ECO:0000256" key="9">
    <source>
        <dbReference type="ARBA" id="ARBA00022777"/>
    </source>
</evidence>
<dbReference type="OrthoDB" id="4062651at2759"/>
<evidence type="ECO:0000256" key="4">
    <source>
        <dbReference type="ARBA" id="ARBA00022679"/>
    </source>
</evidence>
<dbReference type="GO" id="GO:0005886">
    <property type="term" value="C:plasma membrane"/>
    <property type="evidence" value="ECO:0007669"/>
    <property type="project" value="TreeGrafter"/>
</dbReference>
<dbReference type="Pfam" id="PF00069">
    <property type="entry name" value="Pkinase"/>
    <property type="match status" value="1"/>
</dbReference>
<dbReference type="EC" id="2.7.11.1" evidence="2"/>
<dbReference type="InterPro" id="IPR038408">
    <property type="entry name" value="GNK2_sf"/>
</dbReference>
<feature type="compositionally biased region" description="Pro residues" evidence="18">
    <location>
        <begin position="144"/>
        <end position="160"/>
    </location>
</feature>
<gene>
    <name evidence="22" type="ORF">CJ030_MR0G004559</name>
</gene>
<accession>A0A6A1ULT6</accession>
<evidence type="ECO:0000256" key="12">
    <source>
        <dbReference type="ARBA" id="ARBA00023136"/>
    </source>
</evidence>
<comment type="catalytic activity">
    <reaction evidence="17">
        <text>L-seryl-[protein] + ATP = O-phospho-L-seryl-[protein] + ADP + H(+)</text>
        <dbReference type="Rhea" id="RHEA:17989"/>
        <dbReference type="Rhea" id="RHEA-COMP:9863"/>
        <dbReference type="Rhea" id="RHEA-COMP:11604"/>
        <dbReference type="ChEBI" id="CHEBI:15378"/>
        <dbReference type="ChEBI" id="CHEBI:29999"/>
        <dbReference type="ChEBI" id="CHEBI:30616"/>
        <dbReference type="ChEBI" id="CHEBI:83421"/>
        <dbReference type="ChEBI" id="CHEBI:456216"/>
        <dbReference type="EC" id="2.7.11.1"/>
    </reaction>
</comment>
<dbReference type="CDD" id="cd14066">
    <property type="entry name" value="STKc_IRAK"/>
    <property type="match status" value="1"/>
</dbReference>
<evidence type="ECO:0000256" key="19">
    <source>
        <dbReference type="SAM" id="Phobius"/>
    </source>
</evidence>
<evidence type="ECO:0000256" key="8">
    <source>
        <dbReference type="ARBA" id="ARBA00022741"/>
    </source>
</evidence>
<feature type="region of interest" description="Disordered" evidence="18">
    <location>
        <begin position="520"/>
        <end position="551"/>
    </location>
</feature>
<feature type="domain" description="Gnk2-homologous" evidence="21">
    <location>
        <begin position="33"/>
        <end position="140"/>
    </location>
</feature>